<keyword evidence="3" id="KW-0445">Lipid transport</keyword>
<protein>
    <submittedName>
        <fullName evidence="9">Vacuolar protein sorting-associated protein 13</fullName>
    </submittedName>
</protein>
<keyword evidence="10" id="KW-1185">Reference proteome</keyword>
<feature type="compositionally biased region" description="Polar residues" evidence="4">
    <location>
        <begin position="2715"/>
        <end position="2726"/>
    </location>
</feature>
<evidence type="ECO:0000256" key="1">
    <source>
        <dbReference type="ARBA" id="ARBA00006545"/>
    </source>
</evidence>
<evidence type="ECO:0000259" key="7">
    <source>
        <dbReference type="Pfam" id="PF25036"/>
    </source>
</evidence>
<dbReference type="Pfam" id="PF25033">
    <property type="entry name" value="VPS13_M"/>
    <property type="match status" value="1"/>
</dbReference>
<dbReference type="GO" id="GO:0006869">
    <property type="term" value="P:lipid transport"/>
    <property type="evidence" value="ECO:0007669"/>
    <property type="project" value="UniProtKB-KW"/>
</dbReference>
<feature type="domain" description="Vacuolar protein sorting-associated protein 13 VPS13 adaptor binding" evidence="7">
    <location>
        <begin position="2050"/>
        <end position="2639"/>
    </location>
</feature>
<dbReference type="GO" id="GO:0045053">
    <property type="term" value="P:protein retention in Golgi apparatus"/>
    <property type="evidence" value="ECO:0007669"/>
    <property type="project" value="TreeGrafter"/>
</dbReference>
<dbReference type="Pfam" id="PF25037">
    <property type="entry name" value="VPS13_C"/>
    <property type="match status" value="1"/>
</dbReference>
<dbReference type="InterPro" id="IPR056748">
    <property type="entry name" value="VPS13-like_C"/>
</dbReference>
<evidence type="ECO:0000256" key="3">
    <source>
        <dbReference type="ARBA" id="ARBA00023055"/>
    </source>
</evidence>
<comment type="caution">
    <text evidence="9">The sequence shown here is derived from an EMBL/GenBank/DDBJ whole genome shotgun (WGS) entry which is preliminary data.</text>
</comment>
<proteinExistence type="inferred from homology"/>
<dbReference type="InterPro" id="IPR026854">
    <property type="entry name" value="VPS13_N"/>
</dbReference>
<evidence type="ECO:0000256" key="4">
    <source>
        <dbReference type="SAM" id="MobiDB-lite"/>
    </source>
</evidence>
<organism evidence="9 10">
    <name type="scientific">Coemansia spiralis</name>
    <dbReference type="NCBI Taxonomy" id="417178"/>
    <lineage>
        <taxon>Eukaryota</taxon>
        <taxon>Fungi</taxon>
        <taxon>Fungi incertae sedis</taxon>
        <taxon>Zoopagomycota</taxon>
        <taxon>Kickxellomycotina</taxon>
        <taxon>Kickxellomycetes</taxon>
        <taxon>Kickxellales</taxon>
        <taxon>Kickxellaceae</taxon>
        <taxon>Coemansia</taxon>
    </lineage>
</organism>
<dbReference type="GO" id="GO:0006623">
    <property type="term" value="P:protein targeting to vacuole"/>
    <property type="evidence" value="ECO:0007669"/>
    <property type="project" value="TreeGrafter"/>
</dbReference>
<feature type="region of interest" description="Disordered" evidence="4">
    <location>
        <begin position="2707"/>
        <end position="2726"/>
    </location>
</feature>
<dbReference type="InterPro" id="IPR056747">
    <property type="entry name" value="VPS13-like_M"/>
</dbReference>
<sequence>MFEGVVATLLNRFLGNYVTNLETTQLKLGIWQGDVKLEKLRLKKDALDKLRLPVDIKEGWLGTLTISIPWSNLKGEPVRITIDNVYVLAAPRFQGDFDPEREHEREYKRKMRRLENDDMLRQQQLLKMQVVDGEDAKKQASFTEQLIAKIVDNLQIVIKNIHVRYEDGVSNPEHLFAVGATLGELSAVSTDDEWRQAFLHDSGSVIRKMLKLAQFSMYWDTNCQTMQGLDHQTLIRSFAEAIGGTGHQLILQPVVGMGRLAMNKRPAPEDVRTTAKFEFDQLAFELDNEQYADALLLTTAFDYAMRQRRYCKHHPPPGVRPKDDPRAWLLFAFRSVYDEVHDHHYRKTWEFQKERRDDRLLYIRIYSALKVNHGVLTEADRSALEYLHRKLSYQDIRFYRARAEPTIRRQMYLIRKRKSELNLSANAGKQDTPAPAAASITGWVGGWVSSWVTGTPQPPSATPPAEDSSAGVEGFAGSDTQLSSEQVQELYDTIEFNEEEANDAEYDLPKETVKLSATAVLRSGSLRLKVDRKTRDHTLMGFLFDMLRVDLLVRPQNLVADVSMHRFDVVDGTLPGTQYPRMIYVQSDTPHEMMQAVADAPGGLASLLDSAMESPLPESKEVEDPFLFVHFEKEPLDGHADSVVNVKVKSLNVIYHPTAARAIIDFFEPPSSASAESMHALIAAASKSMAGLRDQTRAGLEYALSKHKTVDVKVDFDAPVIVIPQDVLDPHSEVVVLDTGYLTIESQLVDIQTTERIRQKQSQVLSAEEMRELEGLMYDHFDMRLHRTQLLVGNDLAACMQALGGDEAHRGLHVVDRIELNFDLGLCILSEPPLHMPKVTVDGGLPSLQVYFSDRKYKAIMRSIDLILEAIKDDDVDIVQQYETGGERPLPATAFGAGGIFHRTDPDSSELPDPAAMLSADRGSDAESIDEFYETTTEPSEGWGLRRKNNRDARTNFGKEPDRVLVKVNFAVDNLVGFIWRTHTDGRDDLHIADIAVTGLAVECINRPFDLFADVTIHQVTAEDHLLGTGGQRVYALTSDIAQADADGETGKNLIVVKYHRCQADHPEFTTTYESIGQTVDVDISYLDLMVVRKTILTSYDYILKTFTDESSSTPSSRLDSTKELQSPDTVASLIQEALDTIRVDVRFKGTDFGLCHDDGTPITLLSVTAATMRILVTDLILVEAKIGSLTLSDQLDLLPAEHHRGELLDPRRLLLFIKGDELADFRYETFDPKSVSYPGHNAAIRLRVGAAHLAFIERAISELMEFGSRFTAMHGIFEAARAAAALGTTQLTEEMMGGGQKYHFDVVMSAPVITFPRDGFMPYASHGGGSVDLLVAQPGELTISNEFTTVREVGRDWDVNHVSLALRRIGIKTLFVIGSEASEHGAFGQTEEQVLLMLEDVDYHMDMHLLMHGHIEGCPRPVTELIGALSPIKMRLTEYQYKMVYDLLGVIGRVFGGTDSAPPEDPLIGDRVLDLSVLRENPATQSAQDGRQALANLGQISQTESTSQYATIDLYVTLATIQLELFAGSGFGLDSVKRASFTRMDINGLSVKYRAKSNGDSKAELAIMAVRAFDTRPGTENQFTQIISPAMQTDESSRGMHAVAQDAPVEEDSRSPQVVCHVDMRPHQDMVVLVTLDSPRIILVLDHAFQLWGFATSVFPQQADNTAQVQSTVRDAPTDNTTGGLIYKVDVMHPEIILLADPKSRSSEALVLSVKQIILAQEGMFCMTMDEIGVRLCSVDRRAETSRSVMDPFTVIMTMDSRVTPGDIRRGTQSHQATDISLDVGNLLLRVGLNDIVLMLDIFNTAMALMSRPEPPAVVAAATQFVADLRSSGSIPLSNSPTTQVSVASTLAASAPAVLDTASSGMGDHQSSGPYLVKETMRATFAGLRLVVIRDMFGLPVYACTAREFHVDVTDWTIGLRLQSSIQVHASYFNRRNSHWEPFIEPWRCSVNMSQESGIQKVDINSTDRLLVNASHAVIEESLGLAQQWGEVTRVPSVERMPYVLVNRTGIDCHVWVDLAEGATPRSEHIDTAPVLLRDGASLPWRFEDWRRRREQVEAKPHHLGIQFSNGQWEWLRRVQVDREGTRHYTLQPALDDIHHRLAVEVRLDAANLVKRVVLRSPLVVENRTRTDMEVAMCDYRGELRTDSAVIAPGDDLPLPILFCHQYAVRVRAPGFAWSGQYVYWRDFLAQEPRTELCCQAEDGMPFYVHFSSTYDARNPAALYKYPFMRLVMTPPMEIENLLPYAMNIRVFDKTSGRRWNCQLQRGGVASVHAVRPGNLVLLSIAIPDAGFDKCDGTIIETPDEDEYPTDTDLVVSDQQGVRLALKIHRMDIPSSGGQCRRISIYAPYVMVNRTGLKLLYSSKGFFKGVTTIAGQHIATGNIPLEPGQDNDFERTPPLDARPLMFSFGSFDLRNRALVSVPGSEWSRPLSFDALGSSSEVVIPLNDRMNDAHLGLEIEPGRGRYSHTRVATFTSRYVVKNTTGIPLQYRSQHNASQATVLRDGERQPLHTLLRSRRRLLTIACALTDAQGRPTPSVRDGRWSAPFGIDDVGRFFVRLPTADGEFLVRIDVVLDGACLFVIMQKESQCWPYAIINHTAVDVTVWQHHDKQEEGGEPEKTYVVRAGESLDYAWDSPTAASKLLVVSAMGAVRRVSLQEIGEQRPFVYSRPPRRGAVTDHTMNIEVVASGPRQVLRLTGYTPATSLFTPQPRAPITRSNTQQSTLTSAEERFEVVETDEKTHAIYRLGLEGGIGVSLINKTSTEILFATLADVELKYSDSTSNQTFKLSVKWIQIDNQIYGALYPIVLYPTTLGVGTAGVSSPPALVAVAVRAKDRSYGVEYFKYASVLAQELSVEVDEDFLYALMDFVKFDVPGWTNSHQDTGLDMLDSAVPEVKPVDDGMQLYFEFLHIQPFKLHMSFMRTQRLDVANPGEGDPNGSGLVAYAMNILTMAIGNINEAPVSLNALVMQNVRVSMPILLDRMHKHYSAEIFNQVYKLLGSANLLGNPVGLFNNISSGVSDFFYEPYQGFVMSDRPQDFGFGLARGTASLFKKTVYGMTDSFSKFTDSMSKGLSAATMDPRYQNERSMSRVRNKPKHAIYGVARGAESLAKSVTSGLAGVVMRPLEGAEQEGVGGFFKGVGKGLVGVVTKPVIGMFDLASNVTEGIRNTTTVFERDLDRQRLPRHIGRDGIITAYSGRDALGQAWMRELNKGAYAYDNYLAHLELPGSDMVVLLTYQRLVMFRRAKPDEAGMAVGAAGSSMETGSATGAIGVSAANASKAQIEWEQEIRSLHSIQLESTGISLKLPATPEGYMPPGPFIPISDAQSRRWFYDQIKEAVKALIDHRKELG</sequence>
<dbReference type="EMBL" id="JANBTX010000001">
    <property type="protein sequence ID" value="KAJ2691377.1"/>
    <property type="molecule type" value="Genomic_DNA"/>
</dbReference>
<evidence type="ECO:0000256" key="2">
    <source>
        <dbReference type="ARBA" id="ARBA00022448"/>
    </source>
</evidence>
<dbReference type="InterPro" id="IPR009543">
    <property type="entry name" value="VPS13_VAB"/>
</dbReference>
<evidence type="ECO:0000313" key="9">
    <source>
        <dbReference type="EMBL" id="KAJ2691377.1"/>
    </source>
</evidence>
<dbReference type="Pfam" id="PF12624">
    <property type="entry name" value="VPS13_N"/>
    <property type="match status" value="1"/>
</dbReference>
<feature type="domain" description="VPS13-like middle region" evidence="6">
    <location>
        <begin position="1242"/>
        <end position="1982"/>
    </location>
</feature>
<dbReference type="GO" id="GO:0007005">
    <property type="term" value="P:mitochondrion organization"/>
    <property type="evidence" value="ECO:0007669"/>
    <property type="project" value="TreeGrafter"/>
</dbReference>
<gene>
    <name evidence="9" type="primary">VPS13</name>
    <name evidence="9" type="ORF">IWW39_000062</name>
</gene>
<feature type="domain" description="Intermembrane lipid transfer protein VPS13-like C-terminal" evidence="8">
    <location>
        <begin position="3179"/>
        <end position="3244"/>
    </location>
</feature>
<dbReference type="GO" id="GO:0045324">
    <property type="term" value="P:late endosome to vacuole transport"/>
    <property type="evidence" value="ECO:0007669"/>
    <property type="project" value="TreeGrafter"/>
</dbReference>
<keyword evidence="2" id="KW-0813">Transport</keyword>
<dbReference type="Pfam" id="PF25036">
    <property type="entry name" value="VPS13_VAB"/>
    <property type="match status" value="1"/>
</dbReference>
<comment type="similarity">
    <text evidence="1">Belongs to the VPS13 family.</text>
</comment>
<evidence type="ECO:0000313" key="10">
    <source>
        <dbReference type="Proteomes" id="UP001151516"/>
    </source>
</evidence>
<dbReference type="PANTHER" id="PTHR16166">
    <property type="entry name" value="VACUOLAR PROTEIN SORTING-ASSOCIATED PROTEIN VPS13"/>
    <property type="match status" value="1"/>
</dbReference>
<accession>A0A9W8L7J9</accession>
<dbReference type="InterPro" id="IPR026847">
    <property type="entry name" value="VPS13"/>
</dbReference>
<dbReference type="OrthoDB" id="428159at2759"/>
<dbReference type="PANTHER" id="PTHR16166:SF93">
    <property type="entry name" value="INTERMEMBRANE LIPID TRANSFER PROTEIN VPS13"/>
    <property type="match status" value="1"/>
</dbReference>
<dbReference type="Proteomes" id="UP001151516">
    <property type="component" value="Unassembled WGS sequence"/>
</dbReference>
<evidence type="ECO:0000259" key="6">
    <source>
        <dbReference type="Pfam" id="PF25033"/>
    </source>
</evidence>
<reference evidence="9" key="1">
    <citation type="submission" date="2022-07" db="EMBL/GenBank/DDBJ databases">
        <title>Phylogenomic reconstructions and comparative analyses of Kickxellomycotina fungi.</title>
        <authorList>
            <person name="Reynolds N.K."/>
            <person name="Stajich J.E."/>
            <person name="Barry K."/>
            <person name="Grigoriev I.V."/>
            <person name="Crous P."/>
            <person name="Smith M.E."/>
        </authorList>
    </citation>
    <scope>NUCLEOTIDE SEQUENCE</scope>
    <source>
        <strain evidence="9">CBS 109367</strain>
    </source>
</reference>
<evidence type="ECO:0000259" key="5">
    <source>
        <dbReference type="Pfam" id="PF12624"/>
    </source>
</evidence>
<evidence type="ECO:0000259" key="8">
    <source>
        <dbReference type="Pfam" id="PF25037"/>
    </source>
</evidence>
<feature type="domain" description="Chorein N-terminal" evidence="5">
    <location>
        <begin position="1"/>
        <end position="863"/>
    </location>
</feature>
<name>A0A9W8L7J9_9FUNG</name>